<keyword evidence="3 5" id="KW-0378">Hydrolase</keyword>
<dbReference type="Gene3D" id="3.40.50.200">
    <property type="entry name" value="Peptidase S8/S53 domain"/>
    <property type="match status" value="1"/>
</dbReference>
<feature type="active site" description="Charge relay system" evidence="5">
    <location>
        <position position="521"/>
    </location>
</feature>
<protein>
    <submittedName>
        <fullName evidence="8">KP-43 peptidase</fullName>
    </submittedName>
</protein>
<reference evidence="8" key="2">
    <citation type="journal article" date="2015" name="ISME J.">
        <title>A new class of marine Euryarchaeota group II from the Mediterranean deep chlorophyll maximum.</title>
        <authorList>
            <person name="Martin-Cuadrado A.B."/>
            <person name="Garcia-Heredia I."/>
            <person name="Molto A.G."/>
            <person name="Lopez-Ubeda R."/>
            <person name="Kimes N."/>
            <person name="Lopez-Garcia P."/>
            <person name="Moreira D."/>
            <person name="Rodriguez-Valera F."/>
        </authorList>
    </citation>
    <scope>NUCLEOTIDE SEQUENCE</scope>
</reference>
<evidence type="ECO:0000256" key="5">
    <source>
        <dbReference type="PROSITE-ProRule" id="PRU01240"/>
    </source>
</evidence>
<organism evidence="8">
    <name type="scientific">uncultured Poseidoniia archaeon</name>
    <dbReference type="NCBI Taxonomy" id="1697135"/>
    <lineage>
        <taxon>Archaea</taxon>
        <taxon>Methanobacteriati</taxon>
        <taxon>Thermoplasmatota</taxon>
        <taxon>Candidatus Poseidoniia</taxon>
        <taxon>environmental samples</taxon>
    </lineage>
</organism>
<feature type="transmembrane region" description="Helical" evidence="6">
    <location>
        <begin position="1477"/>
        <end position="1495"/>
    </location>
</feature>
<sequence>MCRRLNMTAAKSIFPILLILVLSSWSGAVSALSETTDFNTNSDYQVISENSKWSKLSVVSESDYKLNDFSGIIHSPFGNFDPLKDVMPLGPENLYDSSALSRTGLVIVQSNSVDMTDLINLIDSYGYPIIDNIPDSALIVRLPIEDILTSKSELEKSPSVRWIEGLPIAWRVSPSLVDFSGRGGFSLDLDITIASDLEINELSELELDMNRISESSSTRNVCDIHLCQIKGIDATWLPVLAMDGRILSIHESSIISTHNSNANELISGNIASTLSPFNLNGSGEILAISDTGIDADHGDFNGRVRAIYDLFGPDNSHQDRNSGHGTHVTSTLLGDGSGDSNSTGIVPAATFHFYQLEADSSGILARWGSLYEMFAHSYQQSARIQTNSWGNINLVGEYSSDSRSADSYLVDEPSFLALFSAGDLGMNGYQSITPPGTAKNVLTIGTSTTGSYDSVPAGEVYSSSSKGTTLDGRIKPDLVAPGVMICSAQAEEAQFVDGDSCSSSTHAGTETPLYMTLNGSSMSTAVAAGATTMARQFLRVNEGIVEPRSDFIRSVLINGADDLGTPDIPNAFEGWGQINISNSLFPEFSGVDLELLYDDSRELKPGHSFVYTIQSNGDSRFDVTLVWNDPEGSAVANQSSPKLMNDLDLKITSPSGLVYYGNNFANGNSVTSTIADSLNNVERFRIDSTEIGVWSVEVGHAGGNLQDYAIVMSGEISETILPDLTVFANSLSTSVESPLQGDTFLIEAQWKNQAAGPTGSYSVLIEDITENTVIFEQSKTSLSGGSLASLSYPHIFSTTGLHTIILTLDSDSQVTELNDELMGIDNNRVQIDVYVSQVGVRLTPLLSDGSYPSTPSELDQSKVRYLDPSISSAVTFDLELKNEGTSEVTVDISASPVQLSEAGGLLVAPIDEWWKLFNESGPWTLSPSGQEGDSVIISLEFSDVDADVSSDIYALPGNFVSQVTLWDKNAPTVYHSMQLKTVVERVEGLVTVVAGADDLGAIPGQFAQFSLSILNTGNGPTQYTITCETDNHWIIRVGDSGTSVLNLEPLSRLQFLPVPIKVRIPNEILGTPASGTLEGVSCTTQSVNDASLFSVDSASVEVFENRDFTTEIFSEEGMSLGPLGLSTDRPVLNGDLVTTNLVITNQGNVPSEYTVKIQNNWQTQIVIGIEEFVNQDVVVNILAGQNLSITVNTIVPLSSNMGDSNIITIRTTISDGQTLINGTKLVLEEFASLNVENPSEILVTLGKSSVTPFKLHNIGNVPLEISLTMGSLPEGWSGGFLSGNVFEMDMNREAFVSVGLELPGALSIGSLDQTVSVIIESETPSGEVSFQTVEFSVEVLPSVWLTISSEKTLIEDISSGINANFQINMTNQGNVITDAEFSVTSADGFEIQFPDCSSDVNCELSPGESRTFTVSVKPNSNAGFGLSTFELSATAVNFFPDDAETTNAQITLEMSRERTTNAGGISGILESLGLPQWVLPLLFLISLTGAIFLGFKIRENSQKLMSPEEELIPEGSALLSGSSNERRAAALDTSLGSGDTLTGGVSDDEIQAAIAASGPAKLLPTADGVAPLPLGGLPDGWSMEQWESYGNLWWEQNQP</sequence>
<feature type="domain" description="Peptidase S8/S53" evidence="7">
    <location>
        <begin position="281"/>
        <end position="576"/>
    </location>
</feature>
<dbReference type="CDD" id="cd04842">
    <property type="entry name" value="Peptidases_S8_Kp43_protease"/>
    <property type="match status" value="1"/>
</dbReference>
<evidence type="ECO:0000256" key="4">
    <source>
        <dbReference type="ARBA" id="ARBA00022825"/>
    </source>
</evidence>
<dbReference type="PANTHER" id="PTHR43399:SF4">
    <property type="entry name" value="CELL WALL-ASSOCIATED PROTEASE"/>
    <property type="match status" value="1"/>
</dbReference>
<dbReference type="InterPro" id="IPR013783">
    <property type="entry name" value="Ig-like_fold"/>
</dbReference>
<dbReference type="InterPro" id="IPR008979">
    <property type="entry name" value="Galactose-bd-like_sf"/>
</dbReference>
<dbReference type="PROSITE" id="PS51892">
    <property type="entry name" value="SUBTILASE"/>
    <property type="match status" value="1"/>
</dbReference>
<keyword evidence="6" id="KW-0472">Membrane</keyword>
<evidence type="ECO:0000256" key="2">
    <source>
        <dbReference type="ARBA" id="ARBA00022670"/>
    </source>
</evidence>
<dbReference type="InterPro" id="IPR000209">
    <property type="entry name" value="Peptidase_S8/S53_dom"/>
</dbReference>
<feature type="active site" description="Charge relay system" evidence="5">
    <location>
        <position position="324"/>
    </location>
</feature>
<dbReference type="PRINTS" id="PR00723">
    <property type="entry name" value="SUBTILISIN"/>
</dbReference>
<dbReference type="EMBL" id="KP211889">
    <property type="protein sequence ID" value="ANV80457.1"/>
    <property type="molecule type" value="Genomic_DNA"/>
</dbReference>
<dbReference type="Gene3D" id="2.60.40.10">
    <property type="entry name" value="Immunoglobulins"/>
    <property type="match status" value="1"/>
</dbReference>
<dbReference type="Gene3D" id="2.60.120.380">
    <property type="match status" value="1"/>
</dbReference>
<dbReference type="PROSITE" id="PS00137">
    <property type="entry name" value="SUBTILASE_HIS"/>
    <property type="match status" value="1"/>
</dbReference>
<evidence type="ECO:0000313" key="8">
    <source>
        <dbReference type="EMBL" id="ANV80457.1"/>
    </source>
</evidence>
<dbReference type="PANTHER" id="PTHR43399">
    <property type="entry name" value="SUBTILISIN-RELATED"/>
    <property type="match status" value="1"/>
</dbReference>
<keyword evidence="4 5" id="KW-0720">Serine protease</keyword>
<dbReference type="InterPro" id="IPR036852">
    <property type="entry name" value="Peptidase_S8/S53_dom_sf"/>
</dbReference>
<reference evidence="8" key="1">
    <citation type="submission" date="2014-11" db="EMBL/GenBank/DDBJ databases">
        <authorList>
            <person name="Zhu J."/>
            <person name="Qi W."/>
            <person name="Song R."/>
        </authorList>
    </citation>
    <scope>NUCLEOTIDE SEQUENCE</scope>
</reference>
<dbReference type="GO" id="GO:0006508">
    <property type="term" value="P:proteolysis"/>
    <property type="evidence" value="ECO:0007669"/>
    <property type="project" value="UniProtKB-KW"/>
</dbReference>
<keyword evidence="6" id="KW-1133">Transmembrane helix</keyword>
<evidence type="ECO:0000259" key="7">
    <source>
        <dbReference type="Pfam" id="PF00082"/>
    </source>
</evidence>
<dbReference type="GO" id="GO:0004252">
    <property type="term" value="F:serine-type endopeptidase activity"/>
    <property type="evidence" value="ECO:0007669"/>
    <property type="project" value="UniProtKB-UniRule"/>
</dbReference>
<evidence type="ECO:0000256" key="3">
    <source>
        <dbReference type="ARBA" id="ARBA00022801"/>
    </source>
</evidence>
<dbReference type="InterPro" id="IPR015500">
    <property type="entry name" value="Peptidase_S8_subtilisin-rel"/>
</dbReference>
<evidence type="ECO:0000256" key="1">
    <source>
        <dbReference type="ARBA" id="ARBA00011073"/>
    </source>
</evidence>
<comment type="similarity">
    <text evidence="1 5">Belongs to the peptidase S8 family.</text>
</comment>
<dbReference type="Pfam" id="PF00082">
    <property type="entry name" value="Peptidase_S8"/>
    <property type="match status" value="1"/>
</dbReference>
<dbReference type="InterPro" id="IPR022398">
    <property type="entry name" value="Peptidase_S8_His-AS"/>
</dbReference>
<accession>A0A1B1TDT8</accession>
<dbReference type="InterPro" id="IPR034058">
    <property type="entry name" value="TagA/B/C/D_pept_dom"/>
</dbReference>
<keyword evidence="6" id="KW-0812">Transmembrane</keyword>
<proteinExistence type="inferred from homology"/>
<dbReference type="SUPFAM" id="SSF52743">
    <property type="entry name" value="Subtilisin-like"/>
    <property type="match status" value="1"/>
</dbReference>
<evidence type="ECO:0000256" key="6">
    <source>
        <dbReference type="SAM" id="Phobius"/>
    </source>
</evidence>
<name>A0A1B1TDT8_9ARCH</name>
<keyword evidence="2 5" id="KW-0645">Protease</keyword>
<dbReference type="InterPro" id="IPR051048">
    <property type="entry name" value="Peptidase_S8/S53_subtilisin"/>
</dbReference>
<feature type="active site" description="Charge relay system" evidence="5">
    <location>
        <position position="290"/>
    </location>
</feature>
<dbReference type="SUPFAM" id="SSF49785">
    <property type="entry name" value="Galactose-binding domain-like"/>
    <property type="match status" value="1"/>
</dbReference>